<dbReference type="STRING" id="381665.SAMN05216554_3533"/>
<evidence type="ECO:0000313" key="2">
    <source>
        <dbReference type="EMBL" id="SDZ39593.1"/>
    </source>
</evidence>
<dbReference type="OrthoDB" id="5122649at2"/>
<name>A0A1H3SNC6_9MICO</name>
<dbReference type="InterPro" id="IPR006311">
    <property type="entry name" value="TAT_signal"/>
</dbReference>
<feature type="region of interest" description="Disordered" evidence="1">
    <location>
        <begin position="1"/>
        <end position="39"/>
    </location>
</feature>
<dbReference type="AlphaFoldDB" id="A0A1H3SNC6"/>
<keyword evidence="3" id="KW-1185">Reference proteome</keyword>
<gene>
    <name evidence="2" type="ORF">SAMN05216554_3533</name>
</gene>
<evidence type="ECO:0000256" key="1">
    <source>
        <dbReference type="SAM" id="MobiDB-lite"/>
    </source>
</evidence>
<proteinExistence type="predicted"/>
<reference evidence="2 3" key="1">
    <citation type="submission" date="2016-10" db="EMBL/GenBank/DDBJ databases">
        <authorList>
            <person name="de Groot N.N."/>
        </authorList>
    </citation>
    <scope>NUCLEOTIDE SEQUENCE [LARGE SCALE GENOMIC DNA]</scope>
    <source>
        <strain evidence="2 3">CGMCC 4.3491</strain>
    </source>
</reference>
<protein>
    <submittedName>
        <fullName evidence="2">Uncharacterized protein</fullName>
    </submittedName>
</protein>
<sequence length="515" mass="50871">MSDEIKRVPENAPDWTIPTDLGGVPTAPGVKGPGKGGPSRRTVLAGAAWTVPVIALAVATPLAAASTSELTLTFVNGPYSAVACGPLDDITIHAAQGGAPAAGALVTVTLPAGITWSDGTTGPRVMTADASGNVVLTGLKAPNQNGDFALVAQSGTATATTVVTSVGADRGVISTFGGSFLPSLPAGVLIEEMETNTTSSGVYTIIRGSDGNAYVSSLANGASTWSAWSKSVSSLAGSITNVAISNQGLTNVLASDTQISLFGAGTTSTPLPGGATIQELESYTAAGPVAVAVVLGSDGRAYSNRFVSGAWSGWAPTALAGATHIAVSETGNGAVVSSSNRVAPVGGGAASPVLPGGATIQDVTTNVNASGVYGVAVTGSNGQAYTASYNSTTGTWTNWTAATSSLSGSIQHIAQSKSTGTNVFLGSSNRVSLFGAGPTTPPLPNGATIVDMEGTTVGGVPSIAVLGSDGRAYNSSFQNGAWTAWTASRTGQSNLEFISRSETGAVTLVAGNPLC</sequence>
<evidence type="ECO:0000313" key="3">
    <source>
        <dbReference type="Proteomes" id="UP000198891"/>
    </source>
</evidence>
<dbReference type="PROSITE" id="PS51318">
    <property type="entry name" value="TAT"/>
    <property type="match status" value="1"/>
</dbReference>
<accession>A0A1H3SNC6</accession>
<organism evidence="2 3">
    <name type="scientific">Herbiconiux ginsengi</name>
    <dbReference type="NCBI Taxonomy" id="381665"/>
    <lineage>
        <taxon>Bacteria</taxon>
        <taxon>Bacillati</taxon>
        <taxon>Actinomycetota</taxon>
        <taxon>Actinomycetes</taxon>
        <taxon>Micrococcales</taxon>
        <taxon>Microbacteriaceae</taxon>
        <taxon>Herbiconiux</taxon>
    </lineage>
</organism>
<dbReference type="RefSeq" id="WP_092556271.1">
    <property type="nucleotide sequence ID" value="NZ_FNPZ01000004.1"/>
</dbReference>
<dbReference type="EMBL" id="FNPZ01000004">
    <property type="protein sequence ID" value="SDZ39593.1"/>
    <property type="molecule type" value="Genomic_DNA"/>
</dbReference>
<dbReference type="Proteomes" id="UP000198891">
    <property type="component" value="Unassembled WGS sequence"/>
</dbReference>